<accession>V7PDD4</accession>
<dbReference type="Pfam" id="PF06022">
    <property type="entry name" value="Cir_Bir_Yir"/>
    <property type="match status" value="1"/>
</dbReference>
<organism evidence="1 2">
    <name type="scientific">Plasmodium yoelii 17X</name>
    <dbReference type="NCBI Taxonomy" id="1323249"/>
    <lineage>
        <taxon>Eukaryota</taxon>
        <taxon>Sar</taxon>
        <taxon>Alveolata</taxon>
        <taxon>Apicomplexa</taxon>
        <taxon>Aconoidasida</taxon>
        <taxon>Haemosporida</taxon>
        <taxon>Plasmodiidae</taxon>
        <taxon>Plasmodium</taxon>
        <taxon>Plasmodium (Vinckeia)</taxon>
    </lineage>
</organism>
<gene>
    <name evidence="1" type="ORF">YYC_05097</name>
</gene>
<evidence type="ECO:0000313" key="2">
    <source>
        <dbReference type="Proteomes" id="UP000018538"/>
    </source>
</evidence>
<dbReference type="NCBIfam" id="TIGR01590">
    <property type="entry name" value="yir-bir-cir_Pla"/>
    <property type="match status" value="1"/>
</dbReference>
<evidence type="ECO:0000313" key="1">
    <source>
        <dbReference type="EMBL" id="ETB57015.1"/>
    </source>
</evidence>
<dbReference type="AlphaFoldDB" id="V7PDD4"/>
<dbReference type="EMBL" id="KI635809">
    <property type="protein sequence ID" value="ETB57015.1"/>
    <property type="molecule type" value="Genomic_DNA"/>
</dbReference>
<proteinExistence type="predicted"/>
<dbReference type="InterPro" id="IPR006477">
    <property type="entry name" value="Yir_bir_cir"/>
</dbReference>
<evidence type="ECO:0008006" key="3">
    <source>
        <dbReference type="Google" id="ProtNLM"/>
    </source>
</evidence>
<name>V7PDD4_PLAYE</name>
<dbReference type="Proteomes" id="UP000018538">
    <property type="component" value="Unassembled WGS sequence"/>
</dbReference>
<reference evidence="1 2" key="1">
    <citation type="submission" date="2013-11" db="EMBL/GenBank/DDBJ databases">
        <title>The Genome Sequence of Plasmodium yoelii 17X.</title>
        <authorList>
            <consortium name="The Broad Institute Genomics Platform"/>
            <consortium name="The Broad Institute Genome Sequencing Center for Infectious Disease"/>
            <person name="Neafsey D."/>
            <person name="Adams J."/>
            <person name="Walker B."/>
            <person name="Young S.K."/>
            <person name="Zeng Q."/>
            <person name="Gargeya S."/>
            <person name="Fitzgerald M."/>
            <person name="Haas B."/>
            <person name="Abouelleil A."/>
            <person name="Alvarado L."/>
            <person name="Chapman S.B."/>
            <person name="Gainer-Dewar J."/>
            <person name="Goldberg J."/>
            <person name="Griggs A."/>
            <person name="Gujja S."/>
            <person name="Hansen M."/>
            <person name="Howarth C."/>
            <person name="Imamovic A."/>
            <person name="Ireland A."/>
            <person name="Larimer J."/>
            <person name="McCowan C."/>
            <person name="Murphy C."/>
            <person name="Pearson M."/>
            <person name="Poon T.W."/>
            <person name="Priest M."/>
            <person name="Roberts A."/>
            <person name="Saif S."/>
            <person name="Shea T."/>
            <person name="Sykes S."/>
            <person name="Wortman J."/>
            <person name="Nusbaum C."/>
            <person name="Birren B."/>
        </authorList>
    </citation>
    <scope>NUCLEOTIDE SEQUENCE [LARGE SCALE GENOMIC DNA]</scope>
    <source>
        <strain evidence="1 2">17X</strain>
    </source>
</reference>
<sequence length="208" mass="24855">MNKKVCEKFQEVRNSLSDELSSSGSYNFNDAEFLNDYCDKKCHDNFDKISAGCLYLFKQFFGGYESFNDVANRKINIADYILIWLRYMLDLTRTDDNVDIGPFYEQYIYNGQKYNEKIVGVTGYETYKELIDKKENLMSIDIKAMSKFYDAFILLCMIYIEFDEEKLNCNKFSELAKEFAKKYDELNEDYNNVYVMIFHYFQHIHENL</sequence>
<protein>
    <recommendedName>
        <fullName evidence="3">YIR protein</fullName>
    </recommendedName>
</protein>
<keyword evidence="2" id="KW-1185">Reference proteome</keyword>